<dbReference type="Proteomes" id="UP000503017">
    <property type="component" value="Chromosome"/>
</dbReference>
<dbReference type="Pfam" id="PF05973">
    <property type="entry name" value="Gp49"/>
    <property type="match status" value="1"/>
</dbReference>
<dbReference type="AlphaFoldDB" id="A0A6M7WJY7"/>
<dbReference type="PIRSF" id="PIRSF028744">
    <property type="entry name" value="Addict_mod_HI1419"/>
    <property type="match status" value="1"/>
</dbReference>
<organism evidence="1 2">
    <name type="scientific">Mesorhizobium loti R88b</name>
    <dbReference type="NCBI Taxonomy" id="935548"/>
    <lineage>
        <taxon>Bacteria</taxon>
        <taxon>Pseudomonadati</taxon>
        <taxon>Pseudomonadota</taxon>
        <taxon>Alphaproteobacteria</taxon>
        <taxon>Hyphomicrobiales</taxon>
        <taxon>Phyllobacteriaceae</taxon>
        <taxon>Mesorhizobium</taxon>
    </lineage>
</organism>
<accession>A0A6M7WJY7</accession>
<reference evidence="1 2" key="1">
    <citation type="submission" date="2018-10" db="EMBL/GenBank/DDBJ databases">
        <authorList>
            <person name="Perry B.J."/>
            <person name="Sullivan J.T."/>
            <person name="Murphy R.J.T."/>
            <person name="Ramsay J.P."/>
            <person name="Ronson C.W."/>
        </authorList>
    </citation>
    <scope>NUCLEOTIDE SEQUENCE [LARGE SCALE GENOMIC DNA]</scope>
    <source>
        <strain evidence="1 2">R88b</strain>
    </source>
</reference>
<name>A0A6M7WJY7_RHILI</name>
<protein>
    <submittedName>
        <fullName evidence="1">Type II toxin-antitoxin system RelE/ParE family toxin</fullName>
    </submittedName>
</protein>
<evidence type="ECO:0000313" key="1">
    <source>
        <dbReference type="EMBL" id="QKD01029.1"/>
    </source>
</evidence>
<proteinExistence type="predicted"/>
<evidence type="ECO:0000313" key="2">
    <source>
        <dbReference type="Proteomes" id="UP000503017"/>
    </source>
</evidence>
<dbReference type="InterPro" id="IPR009241">
    <property type="entry name" value="HigB-like"/>
</dbReference>
<dbReference type="PANTHER" id="PTHR41791">
    <property type="entry name" value="SSL7039 PROTEIN"/>
    <property type="match status" value="1"/>
</dbReference>
<dbReference type="PANTHER" id="PTHR41791:SF1">
    <property type="entry name" value="SSL7039 PROTEIN"/>
    <property type="match status" value="1"/>
</dbReference>
<dbReference type="EMBL" id="CP033367">
    <property type="protein sequence ID" value="QKD01029.1"/>
    <property type="molecule type" value="Genomic_DNA"/>
</dbReference>
<gene>
    <name evidence="1" type="ORF">EB235_05565</name>
</gene>
<dbReference type="InterPro" id="IPR014056">
    <property type="entry name" value="TypeIITA-like_toxin_pred"/>
</dbReference>
<sequence>MIEVRQTTAFRDWLNSLKDKRAVEKIAIRIARIQSGLTGDVKYFDGIGELRLDFGPGYRLYFVKRGNEVIILLCGGDKSGQGRDIKKAIQMAKEL</sequence>
<dbReference type="NCBIfam" id="TIGR02683">
    <property type="entry name" value="upstrm_HI1419"/>
    <property type="match status" value="1"/>
</dbReference>